<name>A0A917DD25_9SPHN</name>
<dbReference type="OrthoDB" id="7469591at2"/>
<keyword evidence="1" id="KW-0732">Signal</keyword>
<evidence type="ECO:0000256" key="1">
    <source>
        <dbReference type="SAM" id="SignalP"/>
    </source>
</evidence>
<dbReference type="AlphaFoldDB" id="A0A917DD25"/>
<gene>
    <name evidence="2" type="ORF">GCM10010989_00250</name>
</gene>
<comment type="caution">
    <text evidence="2">The sequence shown here is derived from an EMBL/GenBank/DDBJ whole genome shotgun (WGS) entry which is preliminary data.</text>
</comment>
<feature type="chain" id="PRO_5036837225" description="Transporter" evidence="1">
    <location>
        <begin position="20"/>
        <end position="266"/>
    </location>
</feature>
<dbReference type="RefSeq" id="WP_066766009.1">
    <property type="nucleotide sequence ID" value="NZ_BMIO01000001.1"/>
</dbReference>
<reference evidence="2 3" key="1">
    <citation type="journal article" date="2014" name="Int. J. Syst. Evol. Microbiol.">
        <title>Complete genome sequence of Corynebacterium casei LMG S-19264T (=DSM 44701T), isolated from a smear-ripened cheese.</title>
        <authorList>
            <consortium name="US DOE Joint Genome Institute (JGI-PGF)"/>
            <person name="Walter F."/>
            <person name="Albersmeier A."/>
            <person name="Kalinowski J."/>
            <person name="Ruckert C."/>
        </authorList>
    </citation>
    <scope>NUCLEOTIDE SEQUENCE [LARGE SCALE GENOMIC DNA]</scope>
    <source>
        <strain evidence="2 3">CGMCC 1.15358</strain>
    </source>
</reference>
<keyword evidence="3" id="KW-1185">Reference proteome</keyword>
<accession>A0A917DD25</accession>
<sequence>MNYRIILALGAFVPAAAIAQDQPAETRDKTSAVISVGVDYEEGSYGTDQDIRSWSVPATVKVQHDRLTFAASVPWRWIEAEGKGTIVTPDGPLGLPLFPSETQVDQRIVREGLGDVTLAAAYALPVKVVNLSVSGTVKLPTADEGLGTGETDYAVGADISKTIGAGITPFAGLTYTMPGSSEGYERKDGVAVNAGVAAQIGKRATGFVAYQDSASTSDGLPDGQRVATGVNVGLGGGVSLGAYGSAGLSAGAPDLATGLRLGFLIP</sequence>
<protein>
    <recommendedName>
        <fullName evidence="4">Transporter</fullName>
    </recommendedName>
</protein>
<evidence type="ECO:0008006" key="4">
    <source>
        <dbReference type="Google" id="ProtNLM"/>
    </source>
</evidence>
<evidence type="ECO:0000313" key="2">
    <source>
        <dbReference type="EMBL" id="GGD30152.1"/>
    </source>
</evidence>
<dbReference type="EMBL" id="BMIO01000001">
    <property type="protein sequence ID" value="GGD30152.1"/>
    <property type="molecule type" value="Genomic_DNA"/>
</dbReference>
<proteinExistence type="predicted"/>
<dbReference type="Proteomes" id="UP000598997">
    <property type="component" value="Unassembled WGS sequence"/>
</dbReference>
<feature type="signal peptide" evidence="1">
    <location>
        <begin position="1"/>
        <end position="19"/>
    </location>
</feature>
<organism evidence="2 3">
    <name type="scientific">Croceicoccus pelagius</name>
    <dbReference type="NCBI Taxonomy" id="1703341"/>
    <lineage>
        <taxon>Bacteria</taxon>
        <taxon>Pseudomonadati</taxon>
        <taxon>Pseudomonadota</taxon>
        <taxon>Alphaproteobacteria</taxon>
        <taxon>Sphingomonadales</taxon>
        <taxon>Erythrobacteraceae</taxon>
        <taxon>Croceicoccus</taxon>
    </lineage>
</organism>
<evidence type="ECO:0000313" key="3">
    <source>
        <dbReference type="Proteomes" id="UP000598997"/>
    </source>
</evidence>